<evidence type="ECO:0000313" key="3">
    <source>
        <dbReference type="EMBL" id="TFY71460.1"/>
    </source>
</evidence>
<sequence>MPSSPPKVRARVSLLPCLSLGGILCAVVIVLFMAVAYSYQECNATDLASFLILVVWLLMGHGNAPLINSVKRSANKELCLVPILYTPFLIDALASRPQLVQLSIMSVTVDPILMVERAISLAIRSGKAVVKQSNGHKVESLKHGFDEIDASIKASLPFRKFRDPHKWALIRGMIVKVYEEHNKFRERYSELTESQRFYQFWMVRINIRNIQRQIRKILNKIEDANYNSRQKMAQYHQLEELNDVVPVATTVDALRKLLVGIDQADDKDLIEYGDVRTRLLMILSGEISEDTPAGDLDVEVKTHTITAAENMLHEAAESSVRTAGALESAWASVESDGSEGSSANGTTDEDPTSVDGDPESDPNISIDVGSVFALDVGSMFRAL</sequence>
<feature type="transmembrane region" description="Helical" evidence="2">
    <location>
        <begin position="12"/>
        <end position="35"/>
    </location>
</feature>
<reference evidence="3 4" key="1">
    <citation type="submission" date="2019-02" db="EMBL/GenBank/DDBJ databases">
        <title>Genome sequencing of the rare red list fungi Dentipellis fragilis.</title>
        <authorList>
            <person name="Buettner E."/>
            <person name="Kellner H."/>
        </authorList>
    </citation>
    <scope>NUCLEOTIDE SEQUENCE [LARGE SCALE GENOMIC DNA]</scope>
    <source>
        <strain evidence="3 4">DSM 105465</strain>
    </source>
</reference>
<feature type="transmembrane region" description="Helical" evidence="2">
    <location>
        <begin position="78"/>
        <end position="95"/>
    </location>
</feature>
<protein>
    <submittedName>
        <fullName evidence="3">Uncharacterized protein</fullName>
    </submittedName>
</protein>
<name>A0A4Y9ZBE0_9AGAM</name>
<proteinExistence type="predicted"/>
<dbReference type="AlphaFoldDB" id="A0A4Y9ZBE0"/>
<dbReference type="EMBL" id="SEOQ01000050">
    <property type="protein sequence ID" value="TFY71460.1"/>
    <property type="molecule type" value="Genomic_DNA"/>
</dbReference>
<keyword evidence="2" id="KW-0812">Transmembrane</keyword>
<comment type="caution">
    <text evidence="3">The sequence shown here is derived from an EMBL/GenBank/DDBJ whole genome shotgun (WGS) entry which is preliminary data.</text>
</comment>
<evidence type="ECO:0000256" key="1">
    <source>
        <dbReference type="SAM" id="MobiDB-lite"/>
    </source>
</evidence>
<feature type="region of interest" description="Disordered" evidence="1">
    <location>
        <begin position="329"/>
        <end position="366"/>
    </location>
</feature>
<organism evidence="3 4">
    <name type="scientific">Dentipellis fragilis</name>
    <dbReference type="NCBI Taxonomy" id="205917"/>
    <lineage>
        <taxon>Eukaryota</taxon>
        <taxon>Fungi</taxon>
        <taxon>Dikarya</taxon>
        <taxon>Basidiomycota</taxon>
        <taxon>Agaricomycotina</taxon>
        <taxon>Agaricomycetes</taxon>
        <taxon>Russulales</taxon>
        <taxon>Hericiaceae</taxon>
        <taxon>Dentipellis</taxon>
    </lineage>
</organism>
<evidence type="ECO:0000313" key="4">
    <source>
        <dbReference type="Proteomes" id="UP000298327"/>
    </source>
</evidence>
<feature type="compositionally biased region" description="Acidic residues" evidence="1">
    <location>
        <begin position="347"/>
        <end position="360"/>
    </location>
</feature>
<evidence type="ECO:0000256" key="2">
    <source>
        <dbReference type="SAM" id="Phobius"/>
    </source>
</evidence>
<gene>
    <name evidence="3" type="ORF">EVG20_g1534</name>
</gene>
<keyword evidence="2" id="KW-1133">Transmembrane helix</keyword>
<dbReference type="OrthoDB" id="3279806at2759"/>
<accession>A0A4Y9ZBE0</accession>
<keyword evidence="4" id="KW-1185">Reference proteome</keyword>
<keyword evidence="2" id="KW-0472">Membrane</keyword>
<feature type="transmembrane region" description="Helical" evidence="2">
    <location>
        <begin position="47"/>
        <end position="66"/>
    </location>
</feature>
<dbReference type="Proteomes" id="UP000298327">
    <property type="component" value="Unassembled WGS sequence"/>
</dbReference>